<sequence>MLTAGQSRHRSGRARPRRQAANGNGHVVAHLALPLRRWIAETHPARLVVLALVGVILLGTALLKLPVASAAGESPSLLTALFTATSGVCVTGLLVVDTGSYWSGFGDVVVLVLVQVGGFGIMTLASLLALLVAGKLRLSTTLSLDTETSAGGGDIRRLLGRIALITVTVEAVTAVLVTARLTLGHGEPLGRALYHGVFHAVSAFNNAGLSPYPGSLSRFAGDPWTLLPLAATALIGGLGFPVIIELLRYRARRRGPGGVRTSTPWSLHLRLTLATSALLLVAGWVLTLTFEWNNPTTFGPFTVGQKVLNAFFHSTVARTAGFNTTEIAAMEPETLLGTSVLMFIGGGSAGTAGGIKVTTVAVLGAAVLAEVRGHREAGLFGRRISPQVVRQALTVTLLSAVVLVVAIVALMSLIHVRAELVVFEAVSAFGTVGMHTGLVGDSQTAAQVIIMVLMFVGRVGPIILVSALAMRVREQRYRLPQERPIIG</sequence>
<feature type="compositionally biased region" description="Basic residues" evidence="8">
    <location>
        <begin position="7"/>
        <end position="18"/>
    </location>
</feature>
<keyword evidence="4 9" id="KW-0812">Transmembrane</keyword>
<evidence type="ECO:0000313" key="10">
    <source>
        <dbReference type="EMBL" id="KAB8161392.1"/>
    </source>
</evidence>
<evidence type="ECO:0000313" key="11">
    <source>
        <dbReference type="Proteomes" id="UP000314251"/>
    </source>
</evidence>
<evidence type="ECO:0000256" key="8">
    <source>
        <dbReference type="SAM" id="MobiDB-lite"/>
    </source>
</evidence>
<evidence type="ECO:0000256" key="9">
    <source>
        <dbReference type="SAM" id="Phobius"/>
    </source>
</evidence>
<proteinExistence type="predicted"/>
<dbReference type="AlphaFoldDB" id="A0A5N5ZZN4"/>
<dbReference type="GO" id="GO:0030001">
    <property type="term" value="P:metal ion transport"/>
    <property type="evidence" value="ECO:0007669"/>
    <property type="project" value="UniProtKB-ARBA"/>
</dbReference>
<feature type="transmembrane region" description="Helical" evidence="9">
    <location>
        <begin position="392"/>
        <end position="414"/>
    </location>
</feature>
<feature type="transmembrane region" description="Helical" evidence="9">
    <location>
        <begin position="226"/>
        <end position="247"/>
    </location>
</feature>
<dbReference type="GO" id="GO:0005886">
    <property type="term" value="C:plasma membrane"/>
    <property type="evidence" value="ECO:0007669"/>
    <property type="project" value="UniProtKB-SubCell"/>
</dbReference>
<comment type="caution">
    <text evidence="10">The sequence shown here is derived from an EMBL/GenBank/DDBJ whole genome shotgun (WGS) entry which is preliminary data.</text>
</comment>
<evidence type="ECO:0000256" key="3">
    <source>
        <dbReference type="ARBA" id="ARBA00022475"/>
    </source>
</evidence>
<keyword evidence="7 9" id="KW-0472">Membrane</keyword>
<dbReference type="PANTHER" id="PTHR32024">
    <property type="entry name" value="TRK SYSTEM POTASSIUM UPTAKE PROTEIN TRKG-RELATED"/>
    <property type="match status" value="1"/>
</dbReference>
<evidence type="ECO:0000256" key="4">
    <source>
        <dbReference type="ARBA" id="ARBA00022692"/>
    </source>
</evidence>
<name>A0A5N5ZZN4_9ACTN</name>
<protein>
    <submittedName>
        <fullName evidence="10">TrkH family potassium uptake protein</fullName>
    </submittedName>
</protein>
<feature type="transmembrane region" description="Helical" evidence="9">
    <location>
        <begin position="108"/>
        <end position="133"/>
    </location>
</feature>
<evidence type="ECO:0000256" key="2">
    <source>
        <dbReference type="ARBA" id="ARBA00022448"/>
    </source>
</evidence>
<dbReference type="Proteomes" id="UP000314251">
    <property type="component" value="Unassembled WGS sequence"/>
</dbReference>
<dbReference type="Pfam" id="PF02386">
    <property type="entry name" value="TrkH"/>
    <property type="match status" value="1"/>
</dbReference>
<keyword evidence="2" id="KW-0813">Transport</keyword>
<dbReference type="EMBL" id="VDLY02000019">
    <property type="protein sequence ID" value="KAB8161392.1"/>
    <property type="molecule type" value="Genomic_DNA"/>
</dbReference>
<reference evidence="10" key="1">
    <citation type="submission" date="2019-10" db="EMBL/GenBank/DDBJ databases">
        <title>Nonomuraea sp. nov., isolated from Phyllanthus amarus.</title>
        <authorList>
            <person name="Klykleung N."/>
            <person name="Tanasupawat S."/>
        </authorList>
    </citation>
    <scope>NUCLEOTIDE SEQUENCE [LARGE SCALE GENOMIC DNA]</scope>
    <source>
        <strain evidence="10">3MP-10</strain>
    </source>
</reference>
<comment type="subcellular location">
    <subcellularLocation>
        <location evidence="1">Cell membrane</location>
        <topology evidence="1">Multi-pass membrane protein</topology>
    </subcellularLocation>
</comment>
<evidence type="ECO:0000256" key="1">
    <source>
        <dbReference type="ARBA" id="ARBA00004651"/>
    </source>
</evidence>
<dbReference type="PANTHER" id="PTHR32024:SF1">
    <property type="entry name" value="KTR SYSTEM POTASSIUM UPTAKE PROTEIN B"/>
    <property type="match status" value="1"/>
</dbReference>
<evidence type="ECO:0000256" key="5">
    <source>
        <dbReference type="ARBA" id="ARBA00022989"/>
    </source>
</evidence>
<keyword evidence="3" id="KW-1003">Cell membrane</keyword>
<keyword evidence="5 9" id="KW-1133">Transmembrane helix</keyword>
<feature type="transmembrane region" description="Helical" evidence="9">
    <location>
        <begin position="77"/>
        <end position="96"/>
    </location>
</feature>
<keyword evidence="11" id="KW-1185">Reference proteome</keyword>
<accession>A0A5N5ZZN4</accession>
<feature type="transmembrane region" description="Helical" evidence="9">
    <location>
        <begin position="45"/>
        <end position="65"/>
    </location>
</feature>
<feature type="transmembrane region" description="Helical" evidence="9">
    <location>
        <begin position="267"/>
        <end position="286"/>
    </location>
</feature>
<evidence type="ECO:0000256" key="7">
    <source>
        <dbReference type="ARBA" id="ARBA00023136"/>
    </source>
</evidence>
<dbReference type="GO" id="GO:0008324">
    <property type="term" value="F:monoatomic cation transmembrane transporter activity"/>
    <property type="evidence" value="ECO:0007669"/>
    <property type="project" value="InterPro"/>
</dbReference>
<feature type="transmembrane region" description="Helical" evidence="9">
    <location>
        <begin position="340"/>
        <end position="371"/>
    </location>
</feature>
<gene>
    <name evidence="10" type="ORF">FH607_025235</name>
</gene>
<evidence type="ECO:0000256" key="6">
    <source>
        <dbReference type="ARBA" id="ARBA00023065"/>
    </source>
</evidence>
<keyword evidence="6" id="KW-0406">Ion transport</keyword>
<feature type="transmembrane region" description="Helical" evidence="9">
    <location>
        <begin position="162"/>
        <end position="183"/>
    </location>
</feature>
<feature type="transmembrane region" description="Helical" evidence="9">
    <location>
        <begin position="21"/>
        <end position="39"/>
    </location>
</feature>
<organism evidence="10 11">
    <name type="scientific">Streptomyces mimosae</name>
    <dbReference type="NCBI Taxonomy" id="2586635"/>
    <lineage>
        <taxon>Bacteria</taxon>
        <taxon>Bacillati</taxon>
        <taxon>Actinomycetota</taxon>
        <taxon>Actinomycetes</taxon>
        <taxon>Kitasatosporales</taxon>
        <taxon>Streptomycetaceae</taxon>
        <taxon>Streptomyces</taxon>
    </lineage>
</organism>
<dbReference type="InterPro" id="IPR003445">
    <property type="entry name" value="Cat_transpt"/>
</dbReference>
<feature type="transmembrane region" description="Helical" evidence="9">
    <location>
        <begin position="448"/>
        <end position="469"/>
    </location>
</feature>
<dbReference type="OrthoDB" id="9810952at2"/>
<feature type="region of interest" description="Disordered" evidence="8">
    <location>
        <begin position="1"/>
        <end position="21"/>
    </location>
</feature>